<dbReference type="InterPro" id="IPR011989">
    <property type="entry name" value="ARM-like"/>
</dbReference>
<keyword evidence="3" id="KW-1185">Reference proteome</keyword>
<name>A0AAV4DAA8_9GAST</name>
<protein>
    <submittedName>
        <fullName evidence="2">Heat repeat-containing protein</fullName>
    </submittedName>
</protein>
<dbReference type="InterPro" id="IPR057990">
    <property type="entry name" value="TPR_SYO1"/>
</dbReference>
<proteinExistence type="predicted"/>
<gene>
    <name evidence="2" type="ORF">PoB_006760900</name>
</gene>
<sequence>MIEVTPKLLDMSQKLEQGKDDSTKSIKTEEILNNLNLSVKKLIEGSVRLLDVATKNPDVVIVSEALNSLFDVFKEDHTDPIAKHIGSVDKLRSLQPSFKAMVRRQICGATGFLVGSHWCLNQYVAA</sequence>
<dbReference type="AlphaFoldDB" id="A0AAV4DAA8"/>
<dbReference type="Gene3D" id="1.25.10.10">
    <property type="entry name" value="Leucine-rich Repeat Variant"/>
    <property type="match status" value="1"/>
</dbReference>
<organism evidence="2 3">
    <name type="scientific">Plakobranchus ocellatus</name>
    <dbReference type="NCBI Taxonomy" id="259542"/>
    <lineage>
        <taxon>Eukaryota</taxon>
        <taxon>Metazoa</taxon>
        <taxon>Spiralia</taxon>
        <taxon>Lophotrochozoa</taxon>
        <taxon>Mollusca</taxon>
        <taxon>Gastropoda</taxon>
        <taxon>Heterobranchia</taxon>
        <taxon>Euthyneura</taxon>
        <taxon>Panpulmonata</taxon>
        <taxon>Sacoglossa</taxon>
        <taxon>Placobranchoidea</taxon>
        <taxon>Plakobranchidae</taxon>
        <taxon>Plakobranchus</taxon>
    </lineage>
</organism>
<reference evidence="2 3" key="1">
    <citation type="journal article" date="2021" name="Elife">
        <title>Chloroplast acquisition without the gene transfer in kleptoplastic sea slugs, Plakobranchus ocellatus.</title>
        <authorList>
            <person name="Maeda T."/>
            <person name="Takahashi S."/>
            <person name="Yoshida T."/>
            <person name="Shimamura S."/>
            <person name="Takaki Y."/>
            <person name="Nagai Y."/>
            <person name="Toyoda A."/>
            <person name="Suzuki Y."/>
            <person name="Arimoto A."/>
            <person name="Ishii H."/>
            <person name="Satoh N."/>
            <person name="Nishiyama T."/>
            <person name="Hasebe M."/>
            <person name="Maruyama T."/>
            <person name="Minagawa J."/>
            <person name="Obokata J."/>
            <person name="Shigenobu S."/>
        </authorList>
    </citation>
    <scope>NUCLEOTIDE SEQUENCE [LARGE SCALE GENOMIC DNA]</scope>
</reference>
<dbReference type="Proteomes" id="UP000735302">
    <property type="component" value="Unassembled WGS sequence"/>
</dbReference>
<dbReference type="Pfam" id="PF25567">
    <property type="entry name" value="TPR_SYO1"/>
    <property type="match status" value="1"/>
</dbReference>
<comment type="caution">
    <text evidence="2">The sequence shown here is derived from an EMBL/GenBank/DDBJ whole genome shotgun (WGS) entry which is preliminary data.</text>
</comment>
<dbReference type="EMBL" id="BLXT01007668">
    <property type="protein sequence ID" value="GFO41104.1"/>
    <property type="molecule type" value="Genomic_DNA"/>
</dbReference>
<feature type="domain" description="SYO1-like TPR repeats" evidence="1">
    <location>
        <begin position="42"/>
        <end position="105"/>
    </location>
</feature>
<evidence type="ECO:0000313" key="2">
    <source>
        <dbReference type="EMBL" id="GFO41104.1"/>
    </source>
</evidence>
<evidence type="ECO:0000313" key="3">
    <source>
        <dbReference type="Proteomes" id="UP000735302"/>
    </source>
</evidence>
<accession>A0AAV4DAA8</accession>
<evidence type="ECO:0000259" key="1">
    <source>
        <dbReference type="Pfam" id="PF25567"/>
    </source>
</evidence>